<reference evidence="7" key="1">
    <citation type="submission" date="2025-08" db="UniProtKB">
        <authorList>
            <consortium name="Ensembl"/>
        </authorList>
    </citation>
    <scope>IDENTIFICATION</scope>
</reference>
<dbReference type="Gene3D" id="3.80.10.10">
    <property type="entry name" value="Ribonuclease Inhibitor"/>
    <property type="match status" value="2"/>
</dbReference>
<feature type="chain" id="PRO_5017191348" evidence="5">
    <location>
        <begin position="27"/>
        <end position="403"/>
    </location>
</feature>
<organism evidence="7 8">
    <name type="scientific">Oryzias melastigma</name>
    <name type="common">Marine medaka</name>
    <dbReference type="NCBI Taxonomy" id="30732"/>
    <lineage>
        <taxon>Eukaryota</taxon>
        <taxon>Metazoa</taxon>
        <taxon>Chordata</taxon>
        <taxon>Craniata</taxon>
        <taxon>Vertebrata</taxon>
        <taxon>Euteleostomi</taxon>
        <taxon>Actinopterygii</taxon>
        <taxon>Neopterygii</taxon>
        <taxon>Teleostei</taxon>
        <taxon>Neoteleostei</taxon>
        <taxon>Acanthomorphata</taxon>
        <taxon>Ovalentaria</taxon>
        <taxon>Atherinomorphae</taxon>
        <taxon>Beloniformes</taxon>
        <taxon>Adrianichthyidae</taxon>
        <taxon>Oryziinae</taxon>
        <taxon>Oryzias</taxon>
    </lineage>
</organism>
<dbReference type="Ensembl" id="ENSOMET00000007737.1">
    <property type="protein sequence ID" value="ENSOMEP00000005284.1"/>
    <property type="gene ID" value="ENSOMEG00000006275.1"/>
</dbReference>
<accession>A0A3B3BJ86</accession>
<evidence type="ECO:0000256" key="1">
    <source>
        <dbReference type="ARBA" id="ARBA00022614"/>
    </source>
</evidence>
<feature type="signal peptide" evidence="5">
    <location>
        <begin position="1"/>
        <end position="26"/>
    </location>
</feature>
<keyword evidence="1" id="KW-0433">Leucine-rich repeat</keyword>
<dbReference type="InterPro" id="IPR051071">
    <property type="entry name" value="LRR-bact_E3_ubiq_ligases"/>
</dbReference>
<dbReference type="PANTHER" id="PTHR47114">
    <property type="match status" value="1"/>
</dbReference>
<feature type="compositionally biased region" description="Polar residues" evidence="4">
    <location>
        <begin position="352"/>
        <end position="367"/>
    </location>
</feature>
<feature type="compositionally biased region" description="Low complexity" evidence="4">
    <location>
        <begin position="368"/>
        <end position="377"/>
    </location>
</feature>
<protein>
    <submittedName>
        <fullName evidence="7">Oligodendrocyte-myelin glycoprotein-like</fullName>
    </submittedName>
</protein>
<keyword evidence="3" id="KW-0677">Repeat</keyword>
<evidence type="ECO:0000256" key="3">
    <source>
        <dbReference type="ARBA" id="ARBA00022737"/>
    </source>
</evidence>
<dbReference type="SMART" id="SM00369">
    <property type="entry name" value="LRR_TYP"/>
    <property type="match status" value="2"/>
</dbReference>
<feature type="domain" description="LRRNT" evidence="6">
    <location>
        <begin position="27"/>
        <end position="61"/>
    </location>
</feature>
<dbReference type="InterPro" id="IPR003591">
    <property type="entry name" value="Leu-rich_rpt_typical-subtyp"/>
</dbReference>
<dbReference type="PANTHER" id="PTHR47114:SF4">
    <property type="entry name" value="OLIGODENDROCYTE MYELIN GLYCOPROTEIN B"/>
    <property type="match status" value="1"/>
</dbReference>
<dbReference type="SMART" id="SM00013">
    <property type="entry name" value="LRRNT"/>
    <property type="match status" value="1"/>
</dbReference>
<dbReference type="SUPFAM" id="SSF52058">
    <property type="entry name" value="L domain-like"/>
    <property type="match status" value="1"/>
</dbReference>
<keyword evidence="2 5" id="KW-0732">Signal</keyword>
<dbReference type="InterPro" id="IPR032675">
    <property type="entry name" value="LRR_dom_sf"/>
</dbReference>
<dbReference type="InterPro" id="IPR000372">
    <property type="entry name" value="LRRNT"/>
</dbReference>
<dbReference type="PROSITE" id="PS51450">
    <property type="entry name" value="LRR"/>
    <property type="match status" value="2"/>
</dbReference>
<dbReference type="PRINTS" id="PR00019">
    <property type="entry name" value="LEURICHRPT"/>
</dbReference>
<name>A0A3B3BJ86_ORYME</name>
<dbReference type="Pfam" id="PF13855">
    <property type="entry name" value="LRR_8"/>
    <property type="match status" value="1"/>
</dbReference>
<evidence type="ECO:0000313" key="8">
    <source>
        <dbReference type="Proteomes" id="UP000261560"/>
    </source>
</evidence>
<evidence type="ECO:0000256" key="2">
    <source>
        <dbReference type="ARBA" id="ARBA00022729"/>
    </source>
</evidence>
<dbReference type="Pfam" id="PF00560">
    <property type="entry name" value="LRR_1"/>
    <property type="match status" value="2"/>
</dbReference>
<keyword evidence="8" id="KW-1185">Reference proteome</keyword>
<dbReference type="GO" id="GO:0031102">
    <property type="term" value="P:neuron projection regeneration"/>
    <property type="evidence" value="ECO:0007669"/>
    <property type="project" value="TreeGrafter"/>
</dbReference>
<dbReference type="InterPro" id="IPR001611">
    <property type="entry name" value="Leu-rich_rpt"/>
</dbReference>
<dbReference type="Proteomes" id="UP000261560">
    <property type="component" value="Unplaced"/>
</dbReference>
<evidence type="ECO:0000313" key="7">
    <source>
        <dbReference type="Ensembl" id="ENSOMEP00000005284.1"/>
    </source>
</evidence>
<feature type="region of interest" description="Disordered" evidence="4">
    <location>
        <begin position="352"/>
        <end position="377"/>
    </location>
</feature>
<proteinExistence type="predicted"/>
<evidence type="ECO:0000256" key="5">
    <source>
        <dbReference type="SAM" id="SignalP"/>
    </source>
</evidence>
<reference evidence="7" key="2">
    <citation type="submission" date="2025-09" db="UniProtKB">
        <authorList>
            <consortium name="Ensembl"/>
        </authorList>
    </citation>
    <scope>IDENTIFICATION</scope>
</reference>
<evidence type="ECO:0000256" key="4">
    <source>
        <dbReference type="SAM" id="MobiDB-lite"/>
    </source>
</evidence>
<dbReference type="GeneTree" id="ENSGT00940000160802"/>
<evidence type="ECO:0000259" key="6">
    <source>
        <dbReference type="SMART" id="SM00013"/>
    </source>
</evidence>
<dbReference type="AlphaFoldDB" id="A0A3B3BJ86"/>
<sequence length="403" mass="44870">HTPSLPICTALLEFVLLSCLVFRGLAVCPSDCSCSRSHREVDCSWKGLRQLPDGLQYNIRSLVLSHNRFHSLDGKLQQYTHLRLLDLSHNRLSRLPKNLPRSLWQLSWNLQTLDLSNNKLERTIDLSHNLLVNVLPGSLDRLPRLTHFYLHANRFSSLPSGVLDNMVSLRIITLSSNPWACHLYEDMAYLLSWAQQTSVLVLGCPCHTQPVCGGLRPSRSGGWQFASYTSPPLAAKTPDLSSVPPEARVTWWWQLLAQLSTPHTPKDASNFPPSSTFTADTHPAINHFPASASPVNIDHLLSGKKETSPSYSLHTTDSLYFSDKSLITEISKENEMATDRFFTTEIPSIQTKKTTTLRTRSVRRQNQSPPGGSSSGCAAPASCTMLLFLHNMGLLSVIAPRVL</sequence>